<dbReference type="RefSeq" id="XP_003094206.2">
    <property type="nucleotide sequence ID" value="XM_003094158.2"/>
</dbReference>
<organism evidence="2 3">
    <name type="scientific">Caenorhabditis remanei</name>
    <name type="common">Caenorhabditis vulgaris</name>
    <dbReference type="NCBI Taxonomy" id="31234"/>
    <lineage>
        <taxon>Eukaryota</taxon>
        <taxon>Metazoa</taxon>
        <taxon>Ecdysozoa</taxon>
        <taxon>Nematoda</taxon>
        <taxon>Chromadorea</taxon>
        <taxon>Rhabditida</taxon>
        <taxon>Rhabditina</taxon>
        <taxon>Rhabditomorpha</taxon>
        <taxon>Rhabditoidea</taxon>
        <taxon>Rhabditidae</taxon>
        <taxon>Peloderinae</taxon>
        <taxon>Caenorhabditis</taxon>
    </lineage>
</organism>
<feature type="transmembrane region" description="Helical" evidence="1">
    <location>
        <begin position="93"/>
        <end position="115"/>
    </location>
</feature>
<sequence>MAYCTILYLLATVIRDGLFQKEKEKDELKKCLMVMFGMDSVVKTGVMIIGWYLVNDIKTMYFFLSLEVLSSLILSFVFISATPVFHMEYNGCILMPTLLFLTAYLYFIGGFMLFLPEKPEEMYNWTMVYMVVSIPLLWVSIFDFLSAWTGNFELGTRGEKRPNTLEND</sequence>
<evidence type="ECO:0000313" key="2">
    <source>
        <dbReference type="EMBL" id="KAF1763049.1"/>
    </source>
</evidence>
<reference evidence="2 3" key="1">
    <citation type="submission" date="2019-12" db="EMBL/GenBank/DDBJ databases">
        <title>Chromosome-level assembly of the Caenorhabditis remanei genome.</title>
        <authorList>
            <person name="Teterina A.A."/>
            <person name="Willis J.H."/>
            <person name="Phillips P.C."/>
        </authorList>
    </citation>
    <scope>NUCLEOTIDE SEQUENCE [LARGE SCALE GENOMIC DNA]</scope>
    <source>
        <strain evidence="2 3">PX506</strain>
        <tissue evidence="2">Whole organism</tissue>
    </source>
</reference>
<name>A0A6A5H7M7_CAERE</name>
<dbReference type="EMBL" id="WUAV01000003">
    <property type="protein sequence ID" value="KAF1763049.1"/>
    <property type="molecule type" value="Genomic_DNA"/>
</dbReference>
<dbReference type="KEGG" id="crq:GCK72_011314"/>
<keyword evidence="1" id="KW-0812">Transmembrane</keyword>
<gene>
    <name evidence="2" type="ORF">GCK72_011314</name>
</gene>
<feature type="transmembrane region" description="Helical" evidence="1">
    <location>
        <begin position="31"/>
        <end position="54"/>
    </location>
</feature>
<evidence type="ECO:0000313" key="3">
    <source>
        <dbReference type="Proteomes" id="UP000483820"/>
    </source>
</evidence>
<dbReference type="GeneID" id="9812486"/>
<proteinExistence type="predicted"/>
<dbReference type="CTD" id="9812486"/>
<protein>
    <submittedName>
        <fullName evidence="2">Uncharacterized protein</fullName>
    </submittedName>
</protein>
<evidence type="ECO:0000256" key="1">
    <source>
        <dbReference type="SAM" id="Phobius"/>
    </source>
</evidence>
<feature type="transmembrane region" description="Helical" evidence="1">
    <location>
        <begin position="127"/>
        <end position="148"/>
    </location>
</feature>
<comment type="caution">
    <text evidence="2">The sequence shown here is derived from an EMBL/GenBank/DDBJ whole genome shotgun (WGS) entry which is preliminary data.</text>
</comment>
<dbReference type="Proteomes" id="UP000483820">
    <property type="component" value="Chromosome III"/>
</dbReference>
<dbReference type="AlphaFoldDB" id="A0A6A5H7M7"/>
<feature type="transmembrane region" description="Helical" evidence="1">
    <location>
        <begin position="60"/>
        <end position="81"/>
    </location>
</feature>
<accession>A0A6A5H7M7</accession>
<keyword evidence="1" id="KW-1133">Transmembrane helix</keyword>
<keyword evidence="1" id="KW-0472">Membrane</keyword>